<reference evidence="1" key="1">
    <citation type="journal article" date="2020" name="Nat. Commun.">
        <title>Large-scale genome sequencing of mycorrhizal fungi provides insights into the early evolution of symbiotic traits.</title>
        <authorList>
            <person name="Miyauchi S."/>
            <person name="Kiss E."/>
            <person name="Kuo A."/>
            <person name="Drula E."/>
            <person name="Kohler A."/>
            <person name="Sanchez-Garcia M."/>
            <person name="Morin E."/>
            <person name="Andreopoulos B."/>
            <person name="Barry K.W."/>
            <person name="Bonito G."/>
            <person name="Buee M."/>
            <person name="Carver A."/>
            <person name="Chen C."/>
            <person name="Cichocki N."/>
            <person name="Clum A."/>
            <person name="Culley D."/>
            <person name="Crous P.W."/>
            <person name="Fauchery L."/>
            <person name="Girlanda M."/>
            <person name="Hayes R.D."/>
            <person name="Keri Z."/>
            <person name="LaButti K."/>
            <person name="Lipzen A."/>
            <person name="Lombard V."/>
            <person name="Magnuson J."/>
            <person name="Maillard F."/>
            <person name="Murat C."/>
            <person name="Nolan M."/>
            <person name="Ohm R.A."/>
            <person name="Pangilinan J."/>
            <person name="Pereira M.F."/>
            <person name="Perotto S."/>
            <person name="Peter M."/>
            <person name="Pfister S."/>
            <person name="Riley R."/>
            <person name="Sitrit Y."/>
            <person name="Stielow J.B."/>
            <person name="Szollosi G."/>
            <person name="Zifcakova L."/>
            <person name="Stursova M."/>
            <person name="Spatafora J.W."/>
            <person name="Tedersoo L."/>
            <person name="Vaario L.M."/>
            <person name="Yamada A."/>
            <person name="Yan M."/>
            <person name="Wang P."/>
            <person name="Xu J."/>
            <person name="Bruns T."/>
            <person name="Baldrian P."/>
            <person name="Vilgalys R."/>
            <person name="Dunand C."/>
            <person name="Henrissat B."/>
            <person name="Grigoriev I.V."/>
            <person name="Hibbett D."/>
            <person name="Nagy L.G."/>
            <person name="Martin F.M."/>
        </authorList>
    </citation>
    <scope>NUCLEOTIDE SEQUENCE</scope>
    <source>
        <strain evidence="1">UH-Tt-Lm1</strain>
    </source>
</reference>
<comment type="caution">
    <text evidence="1">The sequence shown here is derived from an EMBL/GenBank/DDBJ whole genome shotgun (WGS) entry which is preliminary data.</text>
</comment>
<proteinExistence type="predicted"/>
<feature type="non-terminal residue" evidence="1">
    <location>
        <position position="1"/>
    </location>
</feature>
<dbReference type="Proteomes" id="UP000736335">
    <property type="component" value="Unassembled WGS sequence"/>
</dbReference>
<accession>A0A9P6HC37</accession>
<dbReference type="EMBL" id="WIUZ02000011">
    <property type="protein sequence ID" value="KAF9782947.1"/>
    <property type="molecule type" value="Genomic_DNA"/>
</dbReference>
<organism evidence="1 2">
    <name type="scientific">Thelephora terrestris</name>
    <dbReference type="NCBI Taxonomy" id="56493"/>
    <lineage>
        <taxon>Eukaryota</taxon>
        <taxon>Fungi</taxon>
        <taxon>Dikarya</taxon>
        <taxon>Basidiomycota</taxon>
        <taxon>Agaricomycotina</taxon>
        <taxon>Agaricomycetes</taxon>
        <taxon>Thelephorales</taxon>
        <taxon>Thelephoraceae</taxon>
        <taxon>Thelephora</taxon>
    </lineage>
</organism>
<gene>
    <name evidence="1" type="ORF">BJ322DRAFT_1073527</name>
</gene>
<protein>
    <recommendedName>
        <fullName evidence="3">SnoaL-like domain-containing protein</fullName>
    </recommendedName>
</protein>
<dbReference type="OrthoDB" id="3758478at2759"/>
<dbReference type="AlphaFoldDB" id="A0A9P6HC37"/>
<reference evidence="1" key="2">
    <citation type="submission" date="2020-11" db="EMBL/GenBank/DDBJ databases">
        <authorList>
            <consortium name="DOE Joint Genome Institute"/>
            <person name="Kuo A."/>
            <person name="Miyauchi S."/>
            <person name="Kiss E."/>
            <person name="Drula E."/>
            <person name="Kohler A."/>
            <person name="Sanchez-Garcia M."/>
            <person name="Andreopoulos B."/>
            <person name="Barry K.W."/>
            <person name="Bonito G."/>
            <person name="Buee M."/>
            <person name="Carver A."/>
            <person name="Chen C."/>
            <person name="Cichocki N."/>
            <person name="Clum A."/>
            <person name="Culley D."/>
            <person name="Crous P.W."/>
            <person name="Fauchery L."/>
            <person name="Girlanda M."/>
            <person name="Hayes R."/>
            <person name="Keri Z."/>
            <person name="Labutti K."/>
            <person name="Lipzen A."/>
            <person name="Lombard V."/>
            <person name="Magnuson J."/>
            <person name="Maillard F."/>
            <person name="Morin E."/>
            <person name="Murat C."/>
            <person name="Nolan M."/>
            <person name="Ohm R."/>
            <person name="Pangilinan J."/>
            <person name="Pereira M."/>
            <person name="Perotto S."/>
            <person name="Peter M."/>
            <person name="Riley R."/>
            <person name="Sitrit Y."/>
            <person name="Stielow B."/>
            <person name="Szollosi G."/>
            <person name="Zifcakova L."/>
            <person name="Stursova M."/>
            <person name="Spatafora J.W."/>
            <person name="Tedersoo L."/>
            <person name="Vaario L.-M."/>
            <person name="Yamada A."/>
            <person name="Yan M."/>
            <person name="Wang P."/>
            <person name="Xu J."/>
            <person name="Bruns T."/>
            <person name="Baldrian P."/>
            <person name="Vilgalys R."/>
            <person name="Henrissat B."/>
            <person name="Grigoriev I.V."/>
            <person name="Hibbett D."/>
            <person name="Nagy L.G."/>
            <person name="Martin F.M."/>
        </authorList>
    </citation>
    <scope>NUCLEOTIDE SEQUENCE</scope>
    <source>
        <strain evidence="1">UH-Tt-Lm1</strain>
    </source>
</reference>
<evidence type="ECO:0000313" key="2">
    <source>
        <dbReference type="Proteomes" id="UP000736335"/>
    </source>
</evidence>
<sequence>MTSPEISDSPQLKLMHSFIEGFKNRDLDQIAKLLHKDHRRITYPRSLGKPEQTKEEYLQHSAELVKLWVDSDPIVHSIIEAPGKVIAHLTSRANTSIGVQMNREMILIAYAAPDDDGSLKLKQIEEFTDSQAYLDFFKAVTAAKANEVA</sequence>
<dbReference type="SUPFAM" id="SSF54427">
    <property type="entry name" value="NTF2-like"/>
    <property type="match status" value="1"/>
</dbReference>
<evidence type="ECO:0008006" key="3">
    <source>
        <dbReference type="Google" id="ProtNLM"/>
    </source>
</evidence>
<dbReference type="Gene3D" id="3.10.450.50">
    <property type="match status" value="1"/>
</dbReference>
<evidence type="ECO:0000313" key="1">
    <source>
        <dbReference type="EMBL" id="KAF9782947.1"/>
    </source>
</evidence>
<keyword evidence="2" id="KW-1185">Reference proteome</keyword>
<name>A0A9P6HC37_9AGAM</name>
<dbReference type="InterPro" id="IPR032710">
    <property type="entry name" value="NTF2-like_dom_sf"/>
</dbReference>